<protein>
    <submittedName>
        <fullName evidence="6">LysR family transcriptional regulator</fullName>
    </submittedName>
</protein>
<comment type="similarity">
    <text evidence="1">Belongs to the LysR transcriptional regulatory family.</text>
</comment>
<evidence type="ECO:0000256" key="2">
    <source>
        <dbReference type="ARBA" id="ARBA00023015"/>
    </source>
</evidence>
<dbReference type="InterPro" id="IPR037402">
    <property type="entry name" value="YidZ_PBP2"/>
</dbReference>
<dbReference type="AlphaFoldDB" id="A0A0K8PW57"/>
<evidence type="ECO:0000313" key="6">
    <source>
        <dbReference type="EMBL" id="GAP52031.1"/>
    </source>
</evidence>
<reference evidence="6" key="1">
    <citation type="journal article" date="2015" name="Genome Announc.">
        <title>Draft Genome Sequence of Thiostrepton-Producing Streptomyces azureus ATCC 14921.</title>
        <authorList>
            <person name="Sakihara K."/>
            <person name="Maeda J."/>
            <person name="Tashiro K."/>
            <person name="Fujino Y."/>
            <person name="Kuhara S."/>
            <person name="Ohshima T."/>
            <person name="Ogata S."/>
            <person name="Doi K."/>
        </authorList>
    </citation>
    <scope>NUCLEOTIDE SEQUENCE [LARGE SCALE GENOMIC DNA]</scope>
    <source>
        <strain evidence="6">ATCC14921</strain>
    </source>
</reference>
<dbReference type="Gene3D" id="1.10.10.10">
    <property type="entry name" value="Winged helix-like DNA-binding domain superfamily/Winged helix DNA-binding domain"/>
    <property type="match status" value="1"/>
</dbReference>
<dbReference type="PANTHER" id="PTHR30118">
    <property type="entry name" value="HTH-TYPE TRANSCRIPTIONAL REGULATOR LEUO-RELATED"/>
    <property type="match status" value="1"/>
</dbReference>
<evidence type="ECO:0000259" key="5">
    <source>
        <dbReference type="PROSITE" id="PS50931"/>
    </source>
</evidence>
<keyword evidence="3" id="KW-0238">DNA-binding</keyword>
<dbReference type="PRINTS" id="PR00039">
    <property type="entry name" value="HTHLYSR"/>
</dbReference>
<proteinExistence type="inferred from homology"/>
<keyword evidence="7" id="KW-1185">Reference proteome</keyword>
<keyword evidence="2" id="KW-0805">Transcription regulation</keyword>
<dbReference type="Pfam" id="PF03466">
    <property type="entry name" value="LysR_substrate"/>
    <property type="match status" value="1"/>
</dbReference>
<keyword evidence="4" id="KW-0804">Transcription</keyword>
<sequence>MVPAPELGCFVNLASLDLNLVVALRALLQERNVTRAGQRIGLSQPAMSAALARLRRHFDDDLLARVGGGYELTALGQALLDRTTTACDLLERVFASQAEFDPSREEHEFTLIASDYAVAVFGTELARTIQAEAPGIRLRFKQVPNEIIDSTGSLLSTVDGLLLPHGIIRGFPTVELYQDSWVFLVADDNPEVGEQLTLDDLARLPWVTYQRAYDAPAARQIATLGIEPRVAVSVDSFQLMPLLVARTRRVALLQRRLADELDGLAHVRIMEPPYDAVPIQQALWWHPVHMHDAAHMWLRETAARVAEAVEAGRPTVSSPPS</sequence>
<feature type="domain" description="HTH lysR-type" evidence="5">
    <location>
        <begin position="16"/>
        <end position="73"/>
    </location>
</feature>
<evidence type="ECO:0000313" key="7">
    <source>
        <dbReference type="Proteomes" id="UP000053859"/>
    </source>
</evidence>
<accession>A0A0K8PW57</accession>
<organism evidence="6 7">
    <name type="scientific">Streptomyces azureus</name>
    <dbReference type="NCBI Taxonomy" id="146537"/>
    <lineage>
        <taxon>Bacteria</taxon>
        <taxon>Bacillati</taxon>
        <taxon>Actinomycetota</taxon>
        <taxon>Actinomycetes</taxon>
        <taxon>Kitasatosporales</taxon>
        <taxon>Streptomycetaceae</taxon>
        <taxon>Streptomyces</taxon>
    </lineage>
</organism>
<dbReference type="GO" id="GO:0003677">
    <property type="term" value="F:DNA binding"/>
    <property type="evidence" value="ECO:0007669"/>
    <property type="project" value="UniProtKB-KW"/>
</dbReference>
<dbReference type="Proteomes" id="UP000053859">
    <property type="component" value="Unassembled WGS sequence"/>
</dbReference>
<evidence type="ECO:0000256" key="1">
    <source>
        <dbReference type="ARBA" id="ARBA00009437"/>
    </source>
</evidence>
<dbReference type="InterPro" id="IPR000847">
    <property type="entry name" value="LysR_HTH_N"/>
</dbReference>
<dbReference type="GO" id="GO:0003700">
    <property type="term" value="F:DNA-binding transcription factor activity"/>
    <property type="evidence" value="ECO:0007669"/>
    <property type="project" value="InterPro"/>
</dbReference>
<evidence type="ECO:0000256" key="3">
    <source>
        <dbReference type="ARBA" id="ARBA00023125"/>
    </source>
</evidence>
<dbReference type="InterPro" id="IPR050389">
    <property type="entry name" value="LysR-type_TF"/>
</dbReference>
<gene>
    <name evidence="6" type="ORF">SAZU_6904</name>
</gene>
<dbReference type="PANTHER" id="PTHR30118:SF15">
    <property type="entry name" value="TRANSCRIPTIONAL REGULATORY PROTEIN"/>
    <property type="match status" value="1"/>
</dbReference>
<dbReference type="PATRIC" id="fig|146537.3.peg.7262"/>
<dbReference type="CDD" id="cd08417">
    <property type="entry name" value="PBP2_Nitroaromatics_like"/>
    <property type="match status" value="1"/>
</dbReference>
<dbReference type="PROSITE" id="PS50931">
    <property type="entry name" value="HTH_LYSR"/>
    <property type="match status" value="1"/>
</dbReference>
<dbReference type="Pfam" id="PF00126">
    <property type="entry name" value="HTH_1"/>
    <property type="match status" value="1"/>
</dbReference>
<evidence type="ECO:0000256" key="4">
    <source>
        <dbReference type="ARBA" id="ARBA00023163"/>
    </source>
</evidence>
<dbReference type="Gene3D" id="3.40.190.10">
    <property type="entry name" value="Periplasmic binding protein-like II"/>
    <property type="match status" value="2"/>
</dbReference>
<dbReference type="InterPro" id="IPR036390">
    <property type="entry name" value="WH_DNA-bd_sf"/>
</dbReference>
<dbReference type="InterPro" id="IPR036388">
    <property type="entry name" value="WH-like_DNA-bd_sf"/>
</dbReference>
<name>A0A0K8PW57_STRAJ</name>
<dbReference type="SUPFAM" id="SSF53850">
    <property type="entry name" value="Periplasmic binding protein-like II"/>
    <property type="match status" value="1"/>
</dbReference>
<dbReference type="InterPro" id="IPR005119">
    <property type="entry name" value="LysR_subst-bd"/>
</dbReference>
<dbReference type="SUPFAM" id="SSF46785">
    <property type="entry name" value="Winged helix' DNA-binding domain"/>
    <property type="match status" value="1"/>
</dbReference>
<dbReference type="EMBL" id="DF968403">
    <property type="protein sequence ID" value="GAP52031.1"/>
    <property type="molecule type" value="Genomic_DNA"/>
</dbReference>